<evidence type="ECO:0000313" key="2">
    <source>
        <dbReference type="Proteomes" id="UP000252770"/>
    </source>
</evidence>
<dbReference type="Gene3D" id="3.40.190.10">
    <property type="entry name" value="Periplasmic binding protein-like II"/>
    <property type="match status" value="1"/>
</dbReference>
<dbReference type="Proteomes" id="UP000252770">
    <property type="component" value="Unassembled WGS sequence"/>
</dbReference>
<name>A0A367YYI3_9ACTN</name>
<dbReference type="EMBL" id="QOUI01000002">
    <property type="protein sequence ID" value="RCK70878.1"/>
    <property type="molecule type" value="Genomic_DNA"/>
</dbReference>
<keyword evidence="2" id="KW-1185">Reference proteome</keyword>
<dbReference type="InterPro" id="IPR006059">
    <property type="entry name" value="SBP"/>
</dbReference>
<accession>A0A367YYI3</accession>
<dbReference type="AlphaFoldDB" id="A0A367YYI3"/>
<dbReference type="RefSeq" id="WP_114125649.1">
    <property type="nucleotide sequence ID" value="NZ_QOUI01000002.1"/>
</dbReference>
<comment type="caution">
    <text evidence="1">The sequence shown here is derived from an EMBL/GenBank/DDBJ whole genome shotgun (WGS) entry which is preliminary data.</text>
</comment>
<dbReference type="Pfam" id="PF13416">
    <property type="entry name" value="SBP_bac_8"/>
    <property type="match status" value="1"/>
</dbReference>
<evidence type="ECO:0000313" key="1">
    <source>
        <dbReference type="EMBL" id="RCK70878.1"/>
    </source>
</evidence>
<dbReference type="InterPro" id="IPR050490">
    <property type="entry name" value="Bact_solute-bd_prot1"/>
</dbReference>
<dbReference type="PANTHER" id="PTHR43649:SF14">
    <property type="entry name" value="BLR3389 PROTEIN"/>
    <property type="match status" value="1"/>
</dbReference>
<dbReference type="PANTHER" id="PTHR43649">
    <property type="entry name" value="ARABINOSE-BINDING PROTEIN-RELATED"/>
    <property type="match status" value="1"/>
</dbReference>
<organism evidence="1 2">
    <name type="scientific">Desertihabitans brevis</name>
    <dbReference type="NCBI Taxonomy" id="2268447"/>
    <lineage>
        <taxon>Bacteria</taxon>
        <taxon>Bacillati</taxon>
        <taxon>Actinomycetota</taxon>
        <taxon>Actinomycetes</taxon>
        <taxon>Propionibacteriales</taxon>
        <taxon>Propionibacteriaceae</taxon>
        <taxon>Desertihabitans</taxon>
    </lineage>
</organism>
<dbReference type="InterPro" id="IPR006311">
    <property type="entry name" value="TAT_signal"/>
</dbReference>
<dbReference type="PROSITE" id="PS51257">
    <property type="entry name" value="PROKAR_LIPOPROTEIN"/>
    <property type="match status" value="1"/>
</dbReference>
<dbReference type="PROSITE" id="PS51318">
    <property type="entry name" value="TAT"/>
    <property type="match status" value="1"/>
</dbReference>
<gene>
    <name evidence="1" type="ORF">DT076_04260</name>
</gene>
<dbReference type="SUPFAM" id="SSF53850">
    <property type="entry name" value="Periplasmic binding protein-like II"/>
    <property type="match status" value="1"/>
</dbReference>
<reference evidence="1 2" key="1">
    <citation type="submission" date="2018-07" db="EMBL/GenBank/DDBJ databases">
        <title>Desertimonas flava gen. nov. sp. nov.</title>
        <authorList>
            <person name="Liu S."/>
        </authorList>
    </citation>
    <scope>NUCLEOTIDE SEQUENCE [LARGE SCALE GENOMIC DNA]</scope>
    <source>
        <strain evidence="1 2">16Sb5-5</strain>
    </source>
</reference>
<proteinExistence type="predicted"/>
<sequence>MTTDRRAAPRLSRRGFLGAGAAAGTAVLGLTGCSGATGGRTPLDYWHLMSGGDGILMGDMVAAVNASQQAYTAAQTVLAWGSPYYTKLAMSSVAGRAPDLAIMHHTRVAGYAPGGLLEPWDVAELERLGIGPSTQPERIWQKGQHEGQVYSIALDSHPYIMIVNTDHADAAGVLESDGTVEISSPEQLVEVGTRLAEVTGGTGLSYGFLGDGASMWRFFYTLYRQQGAEMVLTPGHPAEYDMDAAVTALTTVRSILDGRIAVQSNDLGGSIAEFVSGSTGILFTGVWETPTVEDAGIPYSAVPIPTMFSEPAAYGDSHAFVLPRQASVDPDSRRAAYEFVAAMLKSSGTWAQAGHVPAYLPVVESEEYQALPASSYADVTEILNYDPEAYFSGSGSNFQNYFAENIQTVLLGRTEPQEGMTGFIERVNSLLMQPNPAAPAA</sequence>
<protein>
    <submittedName>
        <fullName evidence="1">Extracellular solute-binding protein</fullName>
    </submittedName>
</protein>